<proteinExistence type="predicted"/>
<dbReference type="AlphaFoldDB" id="A0A7S2KA84"/>
<name>A0A7S2KA84_9STRA</name>
<gene>
    <name evidence="1" type="ORF">SMAR0320_LOCUS143</name>
</gene>
<accession>A0A7S2KA84</accession>
<reference evidence="1" key="1">
    <citation type="submission" date="2021-01" db="EMBL/GenBank/DDBJ databases">
        <authorList>
            <person name="Corre E."/>
            <person name="Pelletier E."/>
            <person name="Niang G."/>
            <person name="Scheremetjew M."/>
            <person name="Finn R."/>
            <person name="Kale V."/>
            <person name="Holt S."/>
            <person name="Cochrane G."/>
            <person name="Meng A."/>
            <person name="Brown T."/>
            <person name="Cohen L."/>
        </authorList>
    </citation>
    <scope>NUCLEOTIDE SEQUENCE</scope>
    <source>
        <strain evidence="1">SM1012Den-03</strain>
    </source>
</reference>
<sequence>MKIAAVLTATAATTTAVSGNLLRDSKTAVQKENDRRLTNSERRLATQVFDKTDPTFHPDDLLIIPDYWLIGIRTSYDDTYVAGVDDAGKVEYNYPWCTADETSPEGYTCLDLGPWNCSGGMTWTECCDYAKADVTDRGIASVDLHGNSLDCYDSPPPISEEDPVNYGRVKIHVDRGNIVVQAPKNG</sequence>
<organism evidence="1">
    <name type="scientific">Skeletonema marinoi</name>
    <dbReference type="NCBI Taxonomy" id="267567"/>
    <lineage>
        <taxon>Eukaryota</taxon>
        <taxon>Sar</taxon>
        <taxon>Stramenopiles</taxon>
        <taxon>Ochrophyta</taxon>
        <taxon>Bacillariophyta</taxon>
        <taxon>Coscinodiscophyceae</taxon>
        <taxon>Thalassiosirophycidae</taxon>
        <taxon>Thalassiosirales</taxon>
        <taxon>Skeletonemataceae</taxon>
        <taxon>Skeletonema</taxon>
        <taxon>Skeletonema marinoi-dohrnii complex</taxon>
    </lineage>
</organism>
<protein>
    <submittedName>
        <fullName evidence="1">Uncharacterized protein</fullName>
    </submittedName>
</protein>
<evidence type="ECO:0000313" key="1">
    <source>
        <dbReference type="EMBL" id="CAD9569836.1"/>
    </source>
</evidence>
<dbReference type="EMBL" id="HBGZ01000205">
    <property type="protein sequence ID" value="CAD9569836.1"/>
    <property type="molecule type" value="Transcribed_RNA"/>
</dbReference>